<evidence type="ECO:0000256" key="5">
    <source>
        <dbReference type="ARBA" id="ARBA00048200"/>
    </source>
</evidence>
<comment type="similarity">
    <text evidence="2 6">Belongs to the dTDP-4-dehydrorhamnose reductase family.</text>
</comment>
<dbReference type="SUPFAM" id="SSF51735">
    <property type="entry name" value="NAD(P)-binding Rossmann-fold domains"/>
    <property type="match status" value="1"/>
</dbReference>
<keyword evidence="6" id="KW-0521">NADP</keyword>
<dbReference type="InterPro" id="IPR005913">
    <property type="entry name" value="dTDP_dehydrorham_reduct"/>
</dbReference>
<dbReference type="GO" id="GO:0008831">
    <property type="term" value="F:dTDP-4-dehydrorhamnose reductase activity"/>
    <property type="evidence" value="ECO:0007669"/>
    <property type="project" value="UniProtKB-EC"/>
</dbReference>
<feature type="domain" description="RmlD-like substrate binding" evidence="7">
    <location>
        <begin position="4"/>
        <end position="294"/>
    </location>
</feature>
<comment type="cofactor">
    <cofactor evidence="6">
        <name>Mg(2+)</name>
        <dbReference type="ChEBI" id="CHEBI:18420"/>
    </cofactor>
    <text evidence="6">Binds 1 Mg(2+) ion per monomer.</text>
</comment>
<evidence type="ECO:0000256" key="2">
    <source>
        <dbReference type="ARBA" id="ARBA00010944"/>
    </source>
</evidence>
<dbReference type="Gene3D" id="3.90.25.10">
    <property type="entry name" value="UDP-galactose 4-epimerase, domain 1"/>
    <property type="match status" value="1"/>
</dbReference>
<proteinExistence type="inferred from homology"/>
<protein>
    <recommendedName>
        <fullName evidence="4 6">dTDP-4-dehydrorhamnose reductase</fullName>
        <ecNumber evidence="3 6">1.1.1.133</ecNumber>
    </recommendedName>
</protein>
<evidence type="ECO:0000256" key="6">
    <source>
        <dbReference type="RuleBase" id="RU364082"/>
    </source>
</evidence>
<dbReference type="InterPro" id="IPR029903">
    <property type="entry name" value="RmlD-like-bd"/>
</dbReference>
<dbReference type="PANTHER" id="PTHR10491:SF4">
    <property type="entry name" value="METHIONINE ADENOSYLTRANSFERASE 2 SUBUNIT BETA"/>
    <property type="match status" value="1"/>
</dbReference>
<dbReference type="PANTHER" id="PTHR10491">
    <property type="entry name" value="DTDP-4-DEHYDRORHAMNOSE REDUCTASE"/>
    <property type="match status" value="1"/>
</dbReference>
<comment type="catalytic activity">
    <reaction evidence="5 6">
        <text>dTDP-beta-L-rhamnose + NADP(+) = dTDP-4-dehydro-beta-L-rhamnose + NADPH + H(+)</text>
        <dbReference type="Rhea" id="RHEA:21796"/>
        <dbReference type="ChEBI" id="CHEBI:15378"/>
        <dbReference type="ChEBI" id="CHEBI:57510"/>
        <dbReference type="ChEBI" id="CHEBI:57783"/>
        <dbReference type="ChEBI" id="CHEBI:58349"/>
        <dbReference type="ChEBI" id="CHEBI:62830"/>
        <dbReference type="EC" id="1.1.1.133"/>
    </reaction>
</comment>
<accession>A0ABT7JTN1</accession>
<dbReference type="Gene3D" id="3.40.50.720">
    <property type="entry name" value="NAD(P)-binding Rossmann-like Domain"/>
    <property type="match status" value="1"/>
</dbReference>
<reference evidence="8" key="1">
    <citation type="submission" date="2023-06" db="EMBL/GenBank/DDBJ databases">
        <title>Phylogenetic Diversity of Rhizobium strains.</title>
        <authorList>
            <person name="Moura F.T."/>
            <person name="Helene L.C.F."/>
            <person name="Hungria M."/>
        </authorList>
    </citation>
    <scope>NUCLEOTIDE SEQUENCE</scope>
    <source>
        <strain evidence="8">CCGE526</strain>
    </source>
</reference>
<dbReference type="RefSeq" id="WP_285868716.1">
    <property type="nucleotide sequence ID" value="NZ_JARFYM010000008.1"/>
</dbReference>
<comment type="pathway">
    <text evidence="1 6">Carbohydrate biosynthesis; dTDP-L-rhamnose biosynthesis.</text>
</comment>
<evidence type="ECO:0000256" key="4">
    <source>
        <dbReference type="ARBA" id="ARBA00017099"/>
    </source>
</evidence>
<dbReference type="InterPro" id="IPR036291">
    <property type="entry name" value="NAD(P)-bd_dom_sf"/>
</dbReference>
<dbReference type="EMBL" id="JARFYM010000008">
    <property type="protein sequence ID" value="MDL2399700.1"/>
    <property type="molecule type" value="Genomic_DNA"/>
</dbReference>
<keyword evidence="6 8" id="KW-0560">Oxidoreductase</keyword>
<evidence type="ECO:0000259" key="7">
    <source>
        <dbReference type="Pfam" id="PF04321"/>
    </source>
</evidence>
<dbReference type="Pfam" id="PF04321">
    <property type="entry name" value="RmlD_sub_bind"/>
    <property type="match status" value="1"/>
</dbReference>
<evidence type="ECO:0000256" key="1">
    <source>
        <dbReference type="ARBA" id="ARBA00004781"/>
    </source>
</evidence>
<dbReference type="NCBIfam" id="TIGR01214">
    <property type="entry name" value="rmlD"/>
    <property type="match status" value="1"/>
</dbReference>
<comment type="function">
    <text evidence="6">Catalyzes the reduction of dTDP-6-deoxy-L-lyxo-4-hexulose to yield dTDP-L-rhamnose.</text>
</comment>
<evidence type="ECO:0000256" key="3">
    <source>
        <dbReference type="ARBA" id="ARBA00012929"/>
    </source>
</evidence>
<evidence type="ECO:0000313" key="9">
    <source>
        <dbReference type="Proteomes" id="UP001172645"/>
    </source>
</evidence>
<name>A0ABT7JTN1_9HYPH</name>
<keyword evidence="9" id="KW-1185">Reference proteome</keyword>
<dbReference type="Proteomes" id="UP001172645">
    <property type="component" value="Unassembled WGS sequence"/>
</dbReference>
<dbReference type="CDD" id="cd05254">
    <property type="entry name" value="dTDP_HR_like_SDR_e"/>
    <property type="match status" value="1"/>
</dbReference>
<comment type="caution">
    <text evidence="8">The sequence shown here is derived from an EMBL/GenBank/DDBJ whole genome shotgun (WGS) entry which is preliminary data.</text>
</comment>
<organism evidence="8 9">
    <name type="scientific">Rhizobium mayense</name>
    <dbReference type="NCBI Taxonomy" id="1312184"/>
    <lineage>
        <taxon>Bacteria</taxon>
        <taxon>Pseudomonadati</taxon>
        <taxon>Pseudomonadota</taxon>
        <taxon>Alphaproteobacteria</taxon>
        <taxon>Hyphomicrobiales</taxon>
        <taxon>Rhizobiaceae</taxon>
        <taxon>Rhizobium/Agrobacterium group</taxon>
        <taxon>Rhizobium</taxon>
    </lineage>
</organism>
<dbReference type="EC" id="1.1.1.133" evidence="3 6"/>
<gene>
    <name evidence="8" type="primary">rfbD</name>
    <name evidence="8" type="ORF">PY649_12395</name>
</gene>
<sequence length="301" mass="32432">MSGLLLTGANGQVGFELQRSLAPLGKTIALTRAEMDLSDEGSILSVLKEYKPRVVINPAAYTAVDRAGSEREQAMAVNAIAPGVLARWAADNGAYLVHYSTDYVFDGTKADPYVESDPVNPQSVYGESKWLGEEAVRSAGANHVILRTSWVFGHHGNNFLKTILRLAQERSALNVVADQIGAPTSAALIADVTRRVVEAVAGSDVPDVSGTYHLSAQGNTSWHGYAAHIVREASARHFNLALELDALKPISTAEYPTAAKRPQNSRLNCGKLMGRFSLPLPAWQEDVNDVIEKLAPARNCK</sequence>
<evidence type="ECO:0000313" key="8">
    <source>
        <dbReference type="EMBL" id="MDL2399700.1"/>
    </source>
</evidence>